<comment type="caution">
    <text evidence="1">The sequence shown here is derived from an EMBL/GenBank/DDBJ whole genome shotgun (WGS) entry which is preliminary data.</text>
</comment>
<evidence type="ECO:0000313" key="2">
    <source>
        <dbReference type="Proteomes" id="UP001576780"/>
    </source>
</evidence>
<accession>A0ABV4WWP7</accession>
<evidence type="ECO:0000313" key="1">
    <source>
        <dbReference type="EMBL" id="MFB2839540.1"/>
    </source>
</evidence>
<organism evidence="1 2">
    <name type="scientific">Floridaenema evergladense BLCC-F167</name>
    <dbReference type="NCBI Taxonomy" id="3153639"/>
    <lineage>
        <taxon>Bacteria</taxon>
        <taxon>Bacillati</taxon>
        <taxon>Cyanobacteriota</taxon>
        <taxon>Cyanophyceae</taxon>
        <taxon>Oscillatoriophycideae</taxon>
        <taxon>Aerosakkonematales</taxon>
        <taxon>Aerosakkonemataceae</taxon>
        <taxon>Floridanema</taxon>
        <taxon>Floridanema evergladense</taxon>
    </lineage>
</organism>
<proteinExistence type="predicted"/>
<gene>
    <name evidence="1" type="ORF">ACE1CA_34040</name>
</gene>
<dbReference type="RefSeq" id="WP_413281808.1">
    <property type="nucleotide sequence ID" value="NZ_JBHFNT010000313.1"/>
</dbReference>
<sequence length="201" mass="22326">MAYSDFTSLDQLVSLGISTPRSVEKLIDFEPIAPTEFLKQALHRFVPLATAINTEKARSEYLIAPILSEIVTINPQVSLFSGKNFTADPSLGLNGFVDFLLTNNTDKLTIKTPVIAVIEAKNENINEGLAQCIATMYAAYLVNRRNSNLDKKTVYGTVTTGQVWRFLALTSDLEVFIDFSDRYLTPIEELLGLLNAFVQIN</sequence>
<name>A0ABV4WWP7_9CYAN</name>
<dbReference type="EMBL" id="JBHFNT010000313">
    <property type="protein sequence ID" value="MFB2839540.1"/>
    <property type="molecule type" value="Genomic_DNA"/>
</dbReference>
<dbReference type="Proteomes" id="UP001576780">
    <property type="component" value="Unassembled WGS sequence"/>
</dbReference>
<reference evidence="1 2" key="1">
    <citation type="submission" date="2024-09" db="EMBL/GenBank/DDBJ databases">
        <title>Floridaenema gen nov. (Aerosakkonemataceae, Aerosakkonematales ord. nov., Cyanobacteria) from benthic tropical and subtropical fresh waters, with the description of four new species.</title>
        <authorList>
            <person name="Moretto J.A."/>
            <person name="Berthold D.E."/>
            <person name="Lefler F.W."/>
            <person name="Huang I.-S."/>
            <person name="Laughinghouse H. IV."/>
        </authorList>
    </citation>
    <scope>NUCLEOTIDE SEQUENCE [LARGE SCALE GENOMIC DNA]</scope>
    <source>
        <strain evidence="1 2">BLCC-F167</strain>
    </source>
</reference>
<keyword evidence="2" id="KW-1185">Reference proteome</keyword>
<protein>
    <submittedName>
        <fullName evidence="1">Uncharacterized protein</fullName>
    </submittedName>
</protein>